<evidence type="ECO:0000256" key="1">
    <source>
        <dbReference type="ARBA" id="ARBA00022723"/>
    </source>
</evidence>
<evidence type="ECO:0000256" key="2">
    <source>
        <dbReference type="ARBA" id="ARBA00022837"/>
    </source>
</evidence>
<keyword evidence="1" id="KW-0479">Metal-binding</keyword>
<name>A0A813LUM4_POLGL</name>
<dbReference type="SMART" id="SM00239">
    <property type="entry name" value="C2"/>
    <property type="match status" value="5"/>
</dbReference>
<dbReference type="PANTHER" id="PTHR45911">
    <property type="entry name" value="C2 DOMAIN-CONTAINING PROTEIN"/>
    <property type="match status" value="1"/>
</dbReference>
<dbReference type="GO" id="GO:0005509">
    <property type="term" value="F:calcium ion binding"/>
    <property type="evidence" value="ECO:0007669"/>
    <property type="project" value="TreeGrafter"/>
</dbReference>
<feature type="domain" description="C2" evidence="3">
    <location>
        <begin position="1013"/>
        <end position="1133"/>
    </location>
</feature>
<dbReference type="GO" id="GO:0016020">
    <property type="term" value="C:membrane"/>
    <property type="evidence" value="ECO:0007669"/>
    <property type="project" value="TreeGrafter"/>
</dbReference>
<dbReference type="EMBL" id="CAJNNW010037459">
    <property type="protein sequence ID" value="CAE8741948.1"/>
    <property type="molecule type" value="Genomic_DNA"/>
</dbReference>
<dbReference type="CDD" id="cd00030">
    <property type="entry name" value="C2"/>
    <property type="match status" value="6"/>
</dbReference>
<evidence type="ECO:0000259" key="3">
    <source>
        <dbReference type="PROSITE" id="PS50004"/>
    </source>
</evidence>
<evidence type="ECO:0000313" key="4">
    <source>
        <dbReference type="EMBL" id="CAE8741948.1"/>
    </source>
</evidence>
<proteinExistence type="predicted"/>
<dbReference type="InterPro" id="IPR035892">
    <property type="entry name" value="C2_domain_sf"/>
</dbReference>
<organism evidence="4 5">
    <name type="scientific">Polarella glacialis</name>
    <name type="common">Dinoflagellate</name>
    <dbReference type="NCBI Taxonomy" id="89957"/>
    <lineage>
        <taxon>Eukaryota</taxon>
        <taxon>Sar</taxon>
        <taxon>Alveolata</taxon>
        <taxon>Dinophyceae</taxon>
        <taxon>Suessiales</taxon>
        <taxon>Suessiaceae</taxon>
        <taxon>Polarella</taxon>
    </lineage>
</organism>
<dbReference type="SUPFAM" id="SSF49562">
    <property type="entry name" value="C2 domain (Calcium/lipid-binding domain, CaLB)"/>
    <property type="match status" value="6"/>
</dbReference>
<dbReference type="Gene3D" id="2.60.40.150">
    <property type="entry name" value="C2 domain"/>
    <property type="match status" value="6"/>
</dbReference>
<feature type="domain" description="C2" evidence="3">
    <location>
        <begin position="1152"/>
        <end position="1270"/>
    </location>
</feature>
<comment type="caution">
    <text evidence="4">The sequence shown here is derived from an EMBL/GenBank/DDBJ whole genome shotgun (WGS) entry which is preliminary data.</text>
</comment>
<gene>
    <name evidence="4" type="ORF">PGLA2088_LOCUS50742</name>
</gene>
<dbReference type="Pfam" id="PF00168">
    <property type="entry name" value="C2"/>
    <property type="match status" value="6"/>
</dbReference>
<feature type="domain" description="C2" evidence="3">
    <location>
        <begin position="519"/>
        <end position="643"/>
    </location>
</feature>
<dbReference type="PANTHER" id="PTHR45911:SF4">
    <property type="entry name" value="MULTIPLE C2 AND TRANSMEMBRANE DOMAIN-CONTAINING PROTEIN"/>
    <property type="match status" value="1"/>
</dbReference>
<evidence type="ECO:0000313" key="5">
    <source>
        <dbReference type="Proteomes" id="UP000626109"/>
    </source>
</evidence>
<sequence>MEVDGFQFPTLIPEGLSPGEKFEVAVTEEDLLPRSRRASRDAGQHASKVIYGSETAQSHAKEGAILLEVTVPSGAKPGDEFLLKRSASSFGVDDARLVEDFQFPMQIPVGFKAGMTWTVEVPKPNAVEVPLQTIPESPSRPSVARSVASNSQSAVNSAVSSLMVTVPAGCMPGETFIVDNCGAEFQVRVPQGYGPGMQLEVEPPSRFGSSAGSVVESRVESSAAQTLGPAMVYEVAMPSRLGSLGGSNTGSRVTLVVEESSPKKPRAPKAVSRVGSYVGSEGGSYVSRYAQSVIEVAVPHGCKPGDCITVEDGDFEFEVQIPEGYLPGMLMDVMPPERVASLAGSQVGSIGGQSVLEVTVPEGYLPGDIFTVEDGDREFDVQVPEGYSSGMRLEVIAPSRFGSVAPSRKGSQAASKLGSQVGSVAESTLEATVPKGFDAGDYFTVESNGEQFEIQVPAGCRGGMRMTYVLPASSSDHKAQKVDIGAPASIAGWGMPSAAASEVAVSEAPAPFAGEVAPLQGKRSLSSGAQELKASPQGLRLRVSVLSASGLQNAAWVGKSELYVTCRLPPDEEPVFKTHVVQDSLLPVWDFTSELQYQPGQSLEFAIWDDDGSALAQLEPLGLLTLSSLEFLPGGLDAVERSFDQGSACKGARLCVRVEVVRPAPVGSAGSVGSAASFAAYEEAAPSLAGAVPAFQAAVGSACSLNEDEFPELAPLKARPPGTDPAFKVPPAVSLRPKKSREVQVLFALRVTVVSAKGLRDADWMGKSDPFCTCRIWTKEKPEFQTPVVKDDLSPVWNHESVIAEYSPGEPLELTVFDHDDSGSHTKLGSVQLASAQFFPDGLHEEVKLAGGGKGLLMVKLENLGTAAEYAVVKASAAAAQAEFEAAQAALRAAGPNRLRVTVLSATGLRTSDWTGKSDPFAICRILTKAQPEFQTLVITDSLNPVWNCTYDIVEFMPGDPLELVIYDDDVVGKDVLGRVQLESHKFFPAGLDEEVVLTGKGAKGTLRIKIEDLGAVAYFAAAQAALRAAGPNRLRVTLIGATGLRNSDLTSKSDPFATCRIATKDEPEFQTGVVKNNVNPVWNYTYDIAEFMPGDPLELTVSDLDDLGNDVLGRVQLESHKFFPAGLDEELVLTGKGAKGTLGVKIYDLGSVADFAAAQAALRATGPNRLRVTVMSATGLRNSEWTSKSDPFVTCRIVTRDEPEFQTYVVKDNLNPVWNYAFEVVEFMPGDPLELVVYDHDDGVKDLLGRVQLESCKFFPAGLDEELVLTGKAAQGVLRVKIEDLGTSAAVAAAHAALRAVGPSRLRITLFGATGLKDCGKTTKTDPFASCRIATKDEPEFQTPVLRGCLDPAWNHAYEIAEHLVHQWSCFRF</sequence>
<dbReference type="Proteomes" id="UP000626109">
    <property type="component" value="Unassembled WGS sequence"/>
</dbReference>
<dbReference type="PROSITE" id="PS50004">
    <property type="entry name" value="C2"/>
    <property type="match status" value="5"/>
</dbReference>
<accession>A0A813LUM4</accession>
<feature type="domain" description="C2" evidence="3">
    <location>
        <begin position="727"/>
        <end position="848"/>
    </location>
</feature>
<reference evidence="4" key="1">
    <citation type="submission" date="2021-02" db="EMBL/GenBank/DDBJ databases">
        <authorList>
            <person name="Dougan E. K."/>
            <person name="Rhodes N."/>
            <person name="Thang M."/>
            <person name="Chan C."/>
        </authorList>
    </citation>
    <scope>NUCLEOTIDE SEQUENCE</scope>
</reference>
<keyword evidence="2" id="KW-0106">Calcium</keyword>
<dbReference type="InterPro" id="IPR000008">
    <property type="entry name" value="C2_dom"/>
</dbReference>
<protein>
    <recommendedName>
        <fullName evidence="3">C2 domain-containing protein</fullName>
    </recommendedName>
</protein>
<feature type="domain" description="C2" evidence="3">
    <location>
        <begin position="880"/>
        <end position="997"/>
    </location>
</feature>